<proteinExistence type="predicted"/>
<organism evidence="1 2">
    <name type="scientific">Pseudolycoriella hygida</name>
    <dbReference type="NCBI Taxonomy" id="35572"/>
    <lineage>
        <taxon>Eukaryota</taxon>
        <taxon>Metazoa</taxon>
        <taxon>Ecdysozoa</taxon>
        <taxon>Arthropoda</taxon>
        <taxon>Hexapoda</taxon>
        <taxon>Insecta</taxon>
        <taxon>Pterygota</taxon>
        <taxon>Neoptera</taxon>
        <taxon>Endopterygota</taxon>
        <taxon>Diptera</taxon>
        <taxon>Nematocera</taxon>
        <taxon>Sciaroidea</taxon>
        <taxon>Sciaridae</taxon>
        <taxon>Pseudolycoriella</taxon>
    </lineage>
</organism>
<evidence type="ECO:0000313" key="2">
    <source>
        <dbReference type="Proteomes" id="UP001151699"/>
    </source>
</evidence>
<comment type="caution">
    <text evidence="1">The sequence shown here is derived from an EMBL/GenBank/DDBJ whole genome shotgun (WGS) entry which is preliminary data.</text>
</comment>
<name>A0A9Q0NEF4_9DIPT</name>
<protein>
    <submittedName>
        <fullName evidence="1">Uncharacterized protein</fullName>
    </submittedName>
</protein>
<gene>
    <name evidence="1" type="ORF">Bhyg_03645</name>
</gene>
<accession>A0A9Q0NEF4</accession>
<reference evidence="1" key="1">
    <citation type="submission" date="2022-07" db="EMBL/GenBank/DDBJ databases">
        <authorList>
            <person name="Trinca V."/>
            <person name="Uliana J.V.C."/>
            <person name="Torres T.T."/>
            <person name="Ward R.J."/>
            <person name="Monesi N."/>
        </authorList>
    </citation>
    <scope>NUCLEOTIDE SEQUENCE</scope>
    <source>
        <strain evidence="1">HSMRA1968</strain>
        <tissue evidence="1">Whole embryos</tissue>
    </source>
</reference>
<sequence length="103" mass="11668">MYELQNHKILHNALAKIPSMLREASVRFVIPRKISLSYLECYTPQEIDLAGKSFGCAVFFLCSCFGNYGLSKVSSCSHVGYTRQRDLLVESNVRADRGGRELY</sequence>
<keyword evidence="2" id="KW-1185">Reference proteome</keyword>
<dbReference type="AlphaFoldDB" id="A0A9Q0NEF4"/>
<evidence type="ECO:0000313" key="1">
    <source>
        <dbReference type="EMBL" id="KAJ6648417.1"/>
    </source>
</evidence>
<dbReference type="Proteomes" id="UP001151699">
    <property type="component" value="Chromosome A"/>
</dbReference>
<dbReference type="EMBL" id="WJQU01000001">
    <property type="protein sequence ID" value="KAJ6648417.1"/>
    <property type="molecule type" value="Genomic_DNA"/>
</dbReference>